<feature type="compositionally biased region" description="Basic and acidic residues" evidence="1">
    <location>
        <begin position="382"/>
        <end position="394"/>
    </location>
</feature>
<feature type="compositionally biased region" description="Basic and acidic residues" evidence="1">
    <location>
        <begin position="61"/>
        <end position="72"/>
    </location>
</feature>
<dbReference type="EMBL" id="CP002830">
    <property type="protein sequence ID" value="AEI66203.1"/>
    <property type="molecule type" value="Genomic_DNA"/>
</dbReference>
<evidence type="ECO:0000256" key="1">
    <source>
        <dbReference type="SAM" id="MobiDB-lite"/>
    </source>
</evidence>
<dbReference type="eggNOG" id="COG3170">
    <property type="taxonomic scope" value="Bacteria"/>
</dbReference>
<evidence type="ECO:0000256" key="2">
    <source>
        <dbReference type="SAM" id="Phobius"/>
    </source>
</evidence>
<dbReference type="AlphaFoldDB" id="F8CG34"/>
<keyword evidence="2" id="KW-0472">Membrane</keyword>
<evidence type="ECO:0000313" key="5">
    <source>
        <dbReference type="Proteomes" id="UP000000488"/>
    </source>
</evidence>
<dbReference type="InterPro" id="IPR049806">
    <property type="entry name" value="MasK-like_C"/>
</dbReference>
<feature type="region of interest" description="Disordered" evidence="1">
    <location>
        <begin position="317"/>
        <end position="444"/>
    </location>
</feature>
<feature type="region of interest" description="Disordered" evidence="1">
    <location>
        <begin position="461"/>
        <end position="493"/>
    </location>
</feature>
<dbReference type="Pfam" id="PF14237">
    <property type="entry name" value="GYF_2"/>
    <property type="match status" value="1"/>
</dbReference>
<organism evidence="4 5">
    <name type="scientific">Myxococcus fulvus (strain ATCC BAA-855 / HW-1)</name>
    <dbReference type="NCBI Taxonomy" id="483219"/>
    <lineage>
        <taxon>Bacteria</taxon>
        <taxon>Pseudomonadati</taxon>
        <taxon>Myxococcota</taxon>
        <taxon>Myxococcia</taxon>
        <taxon>Myxococcales</taxon>
        <taxon>Cystobacterineae</taxon>
        <taxon>Myxococcaceae</taxon>
        <taxon>Myxococcus</taxon>
    </lineage>
</organism>
<evidence type="ECO:0000259" key="3">
    <source>
        <dbReference type="Pfam" id="PF14237"/>
    </source>
</evidence>
<dbReference type="Proteomes" id="UP000000488">
    <property type="component" value="Chromosome"/>
</dbReference>
<feature type="compositionally biased region" description="Low complexity" evidence="1">
    <location>
        <begin position="226"/>
        <end position="253"/>
    </location>
</feature>
<dbReference type="KEGG" id="mfu:LILAB_21515"/>
<proteinExistence type="predicted"/>
<feature type="compositionally biased region" description="Basic and acidic residues" evidence="1">
    <location>
        <begin position="14"/>
        <end position="25"/>
    </location>
</feature>
<feature type="compositionally biased region" description="Low complexity" evidence="1">
    <location>
        <begin position="333"/>
        <end position="348"/>
    </location>
</feature>
<keyword evidence="2" id="KW-0812">Transmembrane</keyword>
<keyword evidence="2" id="KW-1133">Transmembrane helix</keyword>
<dbReference type="eggNOG" id="COG4260">
    <property type="taxonomic scope" value="Bacteria"/>
</dbReference>
<feature type="region of interest" description="Disordered" evidence="1">
    <location>
        <begin position="210"/>
        <end position="282"/>
    </location>
</feature>
<feature type="compositionally biased region" description="Low complexity" evidence="1">
    <location>
        <begin position="473"/>
        <end position="483"/>
    </location>
</feature>
<dbReference type="InterPro" id="IPR025640">
    <property type="entry name" value="GYF_2"/>
</dbReference>
<evidence type="ECO:0000313" key="4">
    <source>
        <dbReference type="EMBL" id="AEI66203.1"/>
    </source>
</evidence>
<sequence length="617" mass="62501">MAGNSGEDNANPGHPREAAPEHPDGGDSPVLDGVSDAELDAFVGQLRTDKRLRVRPSAQPRSREAMLSERLHRGAGRTRASSLGEEAAPPPKDAAPAVKHAWYFVMGGAAYGPHDLAEVKGHLERGAIGPDSLCWREGFGEWLPLGHIPELASVMPPPSMPAGPPPVPAGSFAPQAPRAVDVSEATTERVILDAPGPAAVVAAPVVSAPPSVDAHEAPASNGFGGTAPEAAAPVVAPEPVTAPAASASDAQDAAEGEPMPVAQPVGTHAVLATPSPEERTRRKRRLGILLAGGAIGGMSVALALGVLGGERGRGAAAPVEAAHGTGAPPPAAPRQEAAAPAPEAVAATGQGGTASGAPTSAGGTGGVSPGPSGAGVATAAAERARDTDLVREPARSPAPALSAASVDRGGRVPELTGSERTARAATGGGRTTPEERVFERPTGSLSSRDVAVAFVIGKHSVAPAPQPAPAPRPATTVAEAATAGGSEDDLGPDAEFDRMLSGPGPNATKHQKPTVYIPPDPTAPRESLDLATVFAVVHAKRAELAACGREQSAPPQEGDRAVLRLSILPSGKVESITTDTPWLRGTSLVRCMQQKIGAWTFPRHRTQGAPVVFRYEF</sequence>
<dbReference type="NCBIfam" id="NF033768">
    <property type="entry name" value="myxo_SS_tail"/>
    <property type="match status" value="1"/>
</dbReference>
<feature type="transmembrane region" description="Helical" evidence="2">
    <location>
        <begin position="286"/>
        <end position="307"/>
    </location>
</feature>
<feature type="compositionally biased region" description="Low complexity" evidence="1">
    <location>
        <begin position="395"/>
        <end position="405"/>
    </location>
</feature>
<feature type="compositionally biased region" description="Low complexity" evidence="1">
    <location>
        <begin position="369"/>
        <end position="381"/>
    </location>
</feature>
<reference evidence="4 5" key="1">
    <citation type="journal article" date="2011" name="J. Bacteriol.">
        <title>Genome sequence of the halotolerant marine bacterium Myxococcus fulvus HW-1.</title>
        <authorList>
            <person name="Li Z.F."/>
            <person name="Li X."/>
            <person name="Liu H."/>
            <person name="Liu X."/>
            <person name="Han K."/>
            <person name="Wu Z.H."/>
            <person name="Hu W."/>
            <person name="Li F.F."/>
            <person name="Li Y.Z."/>
        </authorList>
    </citation>
    <scope>NUCLEOTIDE SEQUENCE [LARGE SCALE GENOMIC DNA]</scope>
    <source>
        <strain evidence="5">ATCC BAA-855 / HW-1</strain>
    </source>
</reference>
<feature type="domain" description="GYF" evidence="3">
    <location>
        <begin position="102"/>
        <end position="151"/>
    </location>
</feature>
<name>F8CG34_MYXFH</name>
<gene>
    <name evidence="4" type="ordered locus">LILAB_21515</name>
</gene>
<dbReference type="HOGENOM" id="CLU_412686_0_0_7"/>
<feature type="region of interest" description="Disordered" evidence="1">
    <location>
        <begin position="1"/>
        <end position="92"/>
    </location>
</feature>
<protein>
    <recommendedName>
        <fullName evidence="3">GYF domain-containing protein</fullName>
    </recommendedName>
</protein>
<accession>F8CG34</accession>
<dbReference type="STRING" id="483219.LILAB_21515"/>